<feature type="region of interest" description="Disordered" evidence="1">
    <location>
        <begin position="144"/>
        <end position="191"/>
    </location>
</feature>
<dbReference type="EMBL" id="JARBDR010000633">
    <property type="protein sequence ID" value="KAJ8310939.1"/>
    <property type="molecule type" value="Genomic_DNA"/>
</dbReference>
<reference evidence="2 3" key="1">
    <citation type="submission" date="2022-12" db="EMBL/GenBank/DDBJ databases">
        <title>Chromosome-level genome of Tegillarca granosa.</title>
        <authorList>
            <person name="Kim J."/>
        </authorList>
    </citation>
    <scope>NUCLEOTIDE SEQUENCE [LARGE SCALE GENOMIC DNA]</scope>
    <source>
        <strain evidence="2">Teg-2019</strain>
        <tissue evidence="2">Adductor muscle</tissue>
    </source>
</reference>
<name>A0ABQ9F0L3_TEGGR</name>
<feature type="compositionally biased region" description="Basic residues" evidence="1">
    <location>
        <begin position="162"/>
        <end position="174"/>
    </location>
</feature>
<evidence type="ECO:0000313" key="3">
    <source>
        <dbReference type="Proteomes" id="UP001217089"/>
    </source>
</evidence>
<evidence type="ECO:0000256" key="1">
    <source>
        <dbReference type="SAM" id="MobiDB-lite"/>
    </source>
</evidence>
<keyword evidence="3" id="KW-1185">Reference proteome</keyword>
<evidence type="ECO:0000313" key="2">
    <source>
        <dbReference type="EMBL" id="KAJ8310939.1"/>
    </source>
</evidence>
<protein>
    <submittedName>
        <fullName evidence="2">Uncharacterized protein</fullName>
    </submittedName>
</protein>
<comment type="caution">
    <text evidence="2">The sequence shown here is derived from an EMBL/GenBank/DDBJ whole genome shotgun (WGS) entry which is preliminary data.</text>
</comment>
<sequence length="191" mass="21869">MEQAAIVDLVQHHVEASQNAMLDRLDNLISSRLNAFQSKIHENRRGLSDTQIAKIEQINNESYKFNKKGNQKQYKANAKVYQKLKETDALLKEDSVVDLKTKAAQEMIAEGISLIQHRQKLIKMADSSPMGWMTAEEYEMNSIADDSDDEKKIQKAENSAVRKSKLKIQKKFGRFNRTQPYKPEVPASSRD</sequence>
<accession>A0ABQ9F0L3</accession>
<dbReference type="Proteomes" id="UP001217089">
    <property type="component" value="Unassembled WGS sequence"/>
</dbReference>
<gene>
    <name evidence="2" type="ORF">KUTeg_011507</name>
</gene>
<organism evidence="2 3">
    <name type="scientific">Tegillarca granosa</name>
    <name type="common">Malaysian cockle</name>
    <name type="synonym">Anadara granosa</name>
    <dbReference type="NCBI Taxonomy" id="220873"/>
    <lineage>
        <taxon>Eukaryota</taxon>
        <taxon>Metazoa</taxon>
        <taxon>Spiralia</taxon>
        <taxon>Lophotrochozoa</taxon>
        <taxon>Mollusca</taxon>
        <taxon>Bivalvia</taxon>
        <taxon>Autobranchia</taxon>
        <taxon>Pteriomorphia</taxon>
        <taxon>Arcoida</taxon>
        <taxon>Arcoidea</taxon>
        <taxon>Arcidae</taxon>
        <taxon>Tegillarca</taxon>
    </lineage>
</organism>
<proteinExistence type="predicted"/>